<evidence type="ECO:0000256" key="2">
    <source>
        <dbReference type="SAM" id="Coils"/>
    </source>
</evidence>
<keyword evidence="6" id="KW-1185">Reference proteome</keyword>
<proteinExistence type="predicted"/>
<feature type="coiled-coil region" evidence="2">
    <location>
        <begin position="178"/>
        <end position="205"/>
    </location>
</feature>
<dbReference type="GO" id="GO:0043709">
    <property type="term" value="P:cell adhesion involved in single-species biofilm formation"/>
    <property type="evidence" value="ECO:0007669"/>
    <property type="project" value="TreeGrafter"/>
</dbReference>
<dbReference type="InterPro" id="IPR050469">
    <property type="entry name" value="Diguanylate_Cyclase"/>
</dbReference>
<dbReference type="GO" id="GO:1902201">
    <property type="term" value="P:negative regulation of bacterial-type flagellum-dependent cell motility"/>
    <property type="evidence" value="ECO:0007669"/>
    <property type="project" value="TreeGrafter"/>
</dbReference>
<evidence type="ECO:0000259" key="4">
    <source>
        <dbReference type="PROSITE" id="PS50887"/>
    </source>
</evidence>
<dbReference type="PROSITE" id="PS50887">
    <property type="entry name" value="GGDEF"/>
    <property type="match status" value="1"/>
</dbReference>
<dbReference type="EC" id="2.7.7.65" evidence="1"/>
<keyword evidence="2" id="KW-0175">Coiled coil</keyword>
<organism evidence="5 6">
    <name type="scientific">Sphingomonas parapaucimobilis NBRC 15100</name>
    <dbReference type="NCBI Taxonomy" id="1219049"/>
    <lineage>
        <taxon>Bacteria</taxon>
        <taxon>Pseudomonadati</taxon>
        <taxon>Pseudomonadota</taxon>
        <taxon>Alphaproteobacteria</taxon>
        <taxon>Sphingomonadales</taxon>
        <taxon>Sphingomonadaceae</taxon>
        <taxon>Sphingomonas</taxon>
    </lineage>
</organism>
<protein>
    <recommendedName>
        <fullName evidence="1">diguanylate cyclase</fullName>
        <ecNumber evidence="1">2.7.7.65</ecNumber>
    </recommendedName>
</protein>
<evidence type="ECO:0000313" key="5">
    <source>
        <dbReference type="EMBL" id="GAM01425.1"/>
    </source>
</evidence>
<sequence length="365" mass="39913">MGLYRGWGETADVEPRRAMTMPASLYERIGKFLEDHRLSPDPAHYAFVHAILTNPKGSLARAVESLIDGGVRLHQDDIVRLGGPTGASRSMPAPDAAEPAVRESAVDRVAPPEAEARSDALAEQTENQVTAFMSVMRTFQEDTSAFGANLARNVAEMNREEIDLPTLATLTGEMLERIHATEQRLEQATAEADTLREKLAEARATARRDPLTGLANRLAFSEALGQCFQASDSCHLALCDVDRFKRINDELGHATGDRVLHSIGKILAEECQGHLVCRHGGEEFAILMSGLTARQAAALVDRARDAVRNRRMRVRETGEPVGEVTFSAGITALNPEDTQETLFARADALLYRAKKEGRDRACNDA</sequence>
<dbReference type="FunFam" id="3.30.70.270:FF:000001">
    <property type="entry name" value="Diguanylate cyclase domain protein"/>
    <property type="match status" value="1"/>
</dbReference>
<dbReference type="GO" id="GO:0052621">
    <property type="term" value="F:diguanylate cyclase activity"/>
    <property type="evidence" value="ECO:0007669"/>
    <property type="project" value="UniProtKB-EC"/>
</dbReference>
<evidence type="ECO:0000256" key="3">
    <source>
        <dbReference type="SAM" id="MobiDB-lite"/>
    </source>
</evidence>
<dbReference type="CDD" id="cd01949">
    <property type="entry name" value="GGDEF"/>
    <property type="match status" value="1"/>
</dbReference>
<dbReference type="GO" id="GO:0005886">
    <property type="term" value="C:plasma membrane"/>
    <property type="evidence" value="ECO:0007669"/>
    <property type="project" value="TreeGrafter"/>
</dbReference>
<evidence type="ECO:0000313" key="6">
    <source>
        <dbReference type="Proteomes" id="UP000032305"/>
    </source>
</evidence>
<dbReference type="PANTHER" id="PTHR45138">
    <property type="entry name" value="REGULATORY COMPONENTS OF SENSORY TRANSDUCTION SYSTEM"/>
    <property type="match status" value="1"/>
</dbReference>
<dbReference type="NCBIfam" id="TIGR00254">
    <property type="entry name" value="GGDEF"/>
    <property type="match status" value="1"/>
</dbReference>
<dbReference type="PANTHER" id="PTHR45138:SF24">
    <property type="entry name" value="DIGUANYLATE CYCLASE DGCC-RELATED"/>
    <property type="match status" value="1"/>
</dbReference>
<reference evidence="5 6" key="1">
    <citation type="submission" date="2014-11" db="EMBL/GenBank/DDBJ databases">
        <title>Whole genome shotgun sequence of Sphingomonas parapaucimobilis NBRC 15100.</title>
        <authorList>
            <person name="Katano-Makiyama Y."/>
            <person name="Hosoyama A."/>
            <person name="Hashimoto M."/>
            <person name="Hosoyama Y."/>
            <person name="Noguchi M."/>
            <person name="Numata M."/>
            <person name="Tsuchikane K."/>
            <person name="Hirakata S."/>
            <person name="Uohara A."/>
            <person name="Shimodaira J."/>
            <person name="Ohji S."/>
            <person name="Ichikawa N."/>
            <person name="Kimura A."/>
            <person name="Yamazoe A."/>
            <person name="Fujita N."/>
        </authorList>
    </citation>
    <scope>NUCLEOTIDE SEQUENCE [LARGE SCALE GENOMIC DNA]</scope>
    <source>
        <strain evidence="5 6">NBRC 15100</strain>
    </source>
</reference>
<name>A0A0A1W7K4_9SPHN</name>
<gene>
    <name evidence="5" type="ORF">SP5_062_00050</name>
</gene>
<dbReference type="Pfam" id="PF00990">
    <property type="entry name" value="GGDEF"/>
    <property type="match status" value="1"/>
</dbReference>
<dbReference type="SUPFAM" id="SSF55073">
    <property type="entry name" value="Nucleotide cyclase"/>
    <property type="match status" value="1"/>
</dbReference>
<comment type="caution">
    <text evidence="5">The sequence shown here is derived from an EMBL/GenBank/DDBJ whole genome shotgun (WGS) entry which is preliminary data.</text>
</comment>
<dbReference type="InterPro" id="IPR029787">
    <property type="entry name" value="Nucleotide_cyclase"/>
</dbReference>
<dbReference type="eggNOG" id="COG3706">
    <property type="taxonomic scope" value="Bacteria"/>
</dbReference>
<dbReference type="InterPro" id="IPR000160">
    <property type="entry name" value="GGDEF_dom"/>
</dbReference>
<dbReference type="AlphaFoldDB" id="A0A0A1W7K4"/>
<dbReference type="Proteomes" id="UP000032305">
    <property type="component" value="Unassembled WGS sequence"/>
</dbReference>
<feature type="domain" description="GGDEF" evidence="4">
    <location>
        <begin position="232"/>
        <end position="365"/>
    </location>
</feature>
<dbReference type="InterPro" id="IPR043128">
    <property type="entry name" value="Rev_trsase/Diguanyl_cyclase"/>
</dbReference>
<dbReference type="Gene3D" id="3.30.70.270">
    <property type="match status" value="1"/>
</dbReference>
<accession>A0A0A1W7K4</accession>
<dbReference type="SMART" id="SM00267">
    <property type="entry name" value="GGDEF"/>
    <property type="match status" value="1"/>
</dbReference>
<dbReference type="EMBL" id="BBPI01000062">
    <property type="protein sequence ID" value="GAM01425.1"/>
    <property type="molecule type" value="Genomic_DNA"/>
</dbReference>
<evidence type="ECO:0000256" key="1">
    <source>
        <dbReference type="ARBA" id="ARBA00012528"/>
    </source>
</evidence>
<feature type="region of interest" description="Disordered" evidence="3">
    <location>
        <begin position="82"/>
        <end position="123"/>
    </location>
</feature>